<dbReference type="OrthoDB" id="6299370at2759"/>
<feature type="region of interest" description="Disordered" evidence="1">
    <location>
        <begin position="17"/>
        <end position="44"/>
    </location>
</feature>
<evidence type="ECO:0000256" key="1">
    <source>
        <dbReference type="SAM" id="MobiDB-lite"/>
    </source>
</evidence>
<feature type="compositionally biased region" description="Polar residues" evidence="1">
    <location>
        <begin position="25"/>
        <end position="43"/>
    </location>
</feature>
<name>A0A448XFJ1_9PLAT</name>
<proteinExistence type="predicted"/>
<keyword evidence="3" id="KW-1185">Reference proteome</keyword>
<organism evidence="2 3">
    <name type="scientific">Protopolystoma xenopodis</name>
    <dbReference type="NCBI Taxonomy" id="117903"/>
    <lineage>
        <taxon>Eukaryota</taxon>
        <taxon>Metazoa</taxon>
        <taxon>Spiralia</taxon>
        <taxon>Lophotrochozoa</taxon>
        <taxon>Platyhelminthes</taxon>
        <taxon>Monogenea</taxon>
        <taxon>Polyopisthocotylea</taxon>
        <taxon>Polystomatidea</taxon>
        <taxon>Polystomatidae</taxon>
        <taxon>Protopolystoma</taxon>
    </lineage>
</organism>
<accession>A0A448XFJ1</accession>
<dbReference type="EMBL" id="CAAALY010249908">
    <property type="protein sequence ID" value="VEL35467.1"/>
    <property type="molecule type" value="Genomic_DNA"/>
</dbReference>
<evidence type="ECO:0000313" key="3">
    <source>
        <dbReference type="Proteomes" id="UP000784294"/>
    </source>
</evidence>
<evidence type="ECO:0000313" key="2">
    <source>
        <dbReference type="EMBL" id="VEL35467.1"/>
    </source>
</evidence>
<protein>
    <submittedName>
        <fullName evidence="2">Uncharacterized protein</fullName>
    </submittedName>
</protein>
<comment type="caution">
    <text evidence="2">The sequence shown here is derived from an EMBL/GenBank/DDBJ whole genome shotgun (WGS) entry which is preliminary data.</text>
</comment>
<dbReference type="AlphaFoldDB" id="A0A448XFJ1"/>
<reference evidence="2" key="1">
    <citation type="submission" date="2018-11" db="EMBL/GenBank/DDBJ databases">
        <authorList>
            <consortium name="Pathogen Informatics"/>
        </authorList>
    </citation>
    <scope>NUCLEOTIDE SEQUENCE</scope>
</reference>
<sequence length="158" mass="17363">MSSNFEQISPSLTVQPLDVPVLPASGNTTRGLSARASPSNQRDLSGGTGVFANFFDEMAEAPSYHHSASLRPDVIQSPTFGGQLPDDNITIENKSVIFSNDDDDHYEQAPTFPMQAFFTSCADDDLAILNQFGDLHRRDQLKPDCGVMNYYYVSSIYS</sequence>
<dbReference type="Proteomes" id="UP000784294">
    <property type="component" value="Unassembled WGS sequence"/>
</dbReference>
<gene>
    <name evidence="2" type="ORF">PXEA_LOCUS28907</name>
</gene>